<proteinExistence type="predicted"/>
<dbReference type="Proteomes" id="UP001172101">
    <property type="component" value="Unassembled WGS sequence"/>
</dbReference>
<name>A0AA40B4T1_9PEZI</name>
<dbReference type="GeneID" id="85329740"/>
<keyword evidence="2" id="KW-1185">Reference proteome</keyword>
<organism evidence="1 2">
    <name type="scientific">Lasiosphaeria miniovina</name>
    <dbReference type="NCBI Taxonomy" id="1954250"/>
    <lineage>
        <taxon>Eukaryota</taxon>
        <taxon>Fungi</taxon>
        <taxon>Dikarya</taxon>
        <taxon>Ascomycota</taxon>
        <taxon>Pezizomycotina</taxon>
        <taxon>Sordariomycetes</taxon>
        <taxon>Sordariomycetidae</taxon>
        <taxon>Sordariales</taxon>
        <taxon>Lasiosphaeriaceae</taxon>
        <taxon>Lasiosphaeria</taxon>
    </lineage>
</organism>
<sequence length="161" mass="18225">FDPAERPVRQADWGTSHRQRIWAGRRPARNDWKEGDIAFLKPASAFTEQEWDMLMKPTAGRRRRDTIPEKATDHPVIILRQLSEKSTYVMVTTVSAYGCSDATGYMPPWKQEFHHHKLPEDFRSLYGCERSSTSPYISSTAATCPSPGLRGCTSRASGPCH</sequence>
<comment type="caution">
    <text evidence="1">The sequence shown here is derived from an EMBL/GenBank/DDBJ whole genome shotgun (WGS) entry which is preliminary data.</text>
</comment>
<reference evidence="1" key="1">
    <citation type="submission" date="2023-06" db="EMBL/GenBank/DDBJ databases">
        <title>Genome-scale phylogeny and comparative genomics of the fungal order Sordariales.</title>
        <authorList>
            <consortium name="Lawrence Berkeley National Laboratory"/>
            <person name="Hensen N."/>
            <person name="Bonometti L."/>
            <person name="Westerberg I."/>
            <person name="Brannstrom I.O."/>
            <person name="Guillou S."/>
            <person name="Cros-Aarteil S."/>
            <person name="Calhoun S."/>
            <person name="Haridas S."/>
            <person name="Kuo A."/>
            <person name="Mondo S."/>
            <person name="Pangilinan J."/>
            <person name="Riley R."/>
            <person name="LaButti K."/>
            <person name="Andreopoulos B."/>
            <person name="Lipzen A."/>
            <person name="Chen C."/>
            <person name="Yanf M."/>
            <person name="Daum C."/>
            <person name="Ng V."/>
            <person name="Clum A."/>
            <person name="Steindorff A."/>
            <person name="Ohm R."/>
            <person name="Martin F."/>
            <person name="Silar P."/>
            <person name="Natvig D."/>
            <person name="Lalanne C."/>
            <person name="Gautier V."/>
            <person name="Ament-velasquez S.L."/>
            <person name="Kruys A."/>
            <person name="Hutchinson M.I."/>
            <person name="Powell A.J."/>
            <person name="Barry K."/>
            <person name="Miller A.N."/>
            <person name="Grigoriev I.V."/>
            <person name="Debuchy R."/>
            <person name="Gladieux P."/>
            <person name="Thoren M.H."/>
            <person name="Johannesson H."/>
        </authorList>
    </citation>
    <scope>NUCLEOTIDE SEQUENCE</scope>
    <source>
        <strain evidence="1">SMH2392-1A</strain>
    </source>
</reference>
<protein>
    <submittedName>
        <fullName evidence="1">Uncharacterized protein</fullName>
    </submittedName>
</protein>
<accession>A0AA40B4T1</accession>
<dbReference type="EMBL" id="JAUIRO010000002">
    <property type="protein sequence ID" value="KAK0727680.1"/>
    <property type="molecule type" value="Genomic_DNA"/>
</dbReference>
<dbReference type="RefSeq" id="XP_060300535.1">
    <property type="nucleotide sequence ID" value="XM_060446470.1"/>
</dbReference>
<evidence type="ECO:0000313" key="1">
    <source>
        <dbReference type="EMBL" id="KAK0727680.1"/>
    </source>
</evidence>
<evidence type="ECO:0000313" key="2">
    <source>
        <dbReference type="Proteomes" id="UP001172101"/>
    </source>
</evidence>
<feature type="non-terminal residue" evidence="1">
    <location>
        <position position="1"/>
    </location>
</feature>
<dbReference type="AlphaFoldDB" id="A0AA40B4T1"/>
<gene>
    <name evidence="1" type="ORF">B0T26DRAFT_766082</name>
</gene>